<dbReference type="GO" id="GO:0005254">
    <property type="term" value="F:chloride channel activity"/>
    <property type="evidence" value="ECO:0007669"/>
    <property type="project" value="TreeGrafter"/>
</dbReference>
<dbReference type="HOGENOM" id="CLU_061051_0_1_1"/>
<dbReference type="EnsemblMetazoa" id="CapteT184268">
    <property type="protein sequence ID" value="CapteP184268"/>
    <property type="gene ID" value="CapteG184268"/>
</dbReference>
<reference evidence="2" key="2">
    <citation type="journal article" date="2013" name="Nature">
        <title>Insights into bilaterian evolution from three spiralian genomes.</title>
        <authorList>
            <person name="Simakov O."/>
            <person name="Marletaz F."/>
            <person name="Cho S.J."/>
            <person name="Edsinger-Gonzales E."/>
            <person name="Havlak P."/>
            <person name="Hellsten U."/>
            <person name="Kuo D.H."/>
            <person name="Larsson T."/>
            <person name="Lv J."/>
            <person name="Arendt D."/>
            <person name="Savage R."/>
            <person name="Osoegawa K."/>
            <person name="de Jong P."/>
            <person name="Grimwood J."/>
            <person name="Chapman J.A."/>
            <person name="Shapiro H."/>
            <person name="Aerts A."/>
            <person name="Otillar R.P."/>
            <person name="Terry A.Y."/>
            <person name="Boore J.L."/>
            <person name="Grigoriev I.V."/>
            <person name="Lindberg D.R."/>
            <person name="Seaver E.C."/>
            <person name="Weisblat D.A."/>
            <person name="Putnam N.H."/>
            <person name="Rokhsar D.S."/>
        </authorList>
    </citation>
    <scope>NUCLEOTIDE SEQUENCE</scope>
    <source>
        <strain evidence="2">I ESC-2004</strain>
    </source>
</reference>
<sequence>MKNGGCPTCHRYFIVFYVLREKGLIDLVVTTFLPENPPKEVLEISNGKHYPLVKVHKGVDQNGLDMTGIECDTVDEIEKLLERFECDDTASSKESKAEAVAEKSFEDLYKKFMVFLKDPKNNSAPLIRCLEKVDAHLRDNNHTFMIKDCLTRADCYLLPSLQHIRVAGKAYKEFEIPTELRYIWHYLQCAYETDAFRESCPADREIITLYDGKASSRAKLPVRRSQLMGESRTFSIPVEATNGN</sequence>
<organism evidence="1 2">
    <name type="scientific">Capitella teleta</name>
    <name type="common">Polychaete worm</name>
    <dbReference type="NCBI Taxonomy" id="283909"/>
    <lineage>
        <taxon>Eukaryota</taxon>
        <taxon>Metazoa</taxon>
        <taxon>Spiralia</taxon>
        <taxon>Lophotrochozoa</taxon>
        <taxon>Annelida</taxon>
        <taxon>Polychaeta</taxon>
        <taxon>Sedentaria</taxon>
        <taxon>Scolecida</taxon>
        <taxon>Capitellidae</taxon>
        <taxon>Capitella</taxon>
    </lineage>
</organism>
<dbReference type="AlphaFoldDB" id="X1ZGX5"/>
<dbReference type="OMA" id="IHHYKEQ"/>
<reference evidence="1" key="3">
    <citation type="submission" date="2015-06" db="UniProtKB">
        <authorList>
            <consortium name="EnsemblMetazoa"/>
        </authorList>
    </citation>
    <scope>IDENTIFICATION</scope>
</reference>
<dbReference type="InterPro" id="IPR036282">
    <property type="entry name" value="Glutathione-S-Trfase_C_sf"/>
</dbReference>
<dbReference type="Proteomes" id="UP000014760">
    <property type="component" value="Unassembled WGS sequence"/>
</dbReference>
<evidence type="ECO:0008006" key="3">
    <source>
        <dbReference type="Google" id="ProtNLM"/>
    </source>
</evidence>
<dbReference type="PANTHER" id="PTHR43920:SF5">
    <property type="entry name" value="CHLORIDE INTRACELLULAR CHANNEL CLIC"/>
    <property type="match status" value="1"/>
</dbReference>
<dbReference type="OrthoDB" id="1935530at2759"/>
<proteinExistence type="predicted"/>
<dbReference type="Gene3D" id="3.40.30.10">
    <property type="entry name" value="Glutaredoxin"/>
    <property type="match status" value="1"/>
</dbReference>
<evidence type="ECO:0000313" key="1">
    <source>
        <dbReference type="EnsemblMetazoa" id="CapteP184268"/>
    </source>
</evidence>
<accession>X1ZGX5</accession>
<name>X1ZGX5_CAPTE</name>
<dbReference type="EMBL" id="AMQN01000223">
    <property type="status" value="NOT_ANNOTATED_CDS"/>
    <property type="molecule type" value="Genomic_DNA"/>
</dbReference>
<dbReference type="GO" id="GO:0016324">
    <property type="term" value="C:apical plasma membrane"/>
    <property type="evidence" value="ECO:0007669"/>
    <property type="project" value="TreeGrafter"/>
</dbReference>
<protein>
    <recommendedName>
        <fullName evidence="3">GST C-terminal domain-containing protein</fullName>
    </recommendedName>
</protein>
<dbReference type="PANTHER" id="PTHR43920">
    <property type="entry name" value="CHLORIDE INTRACELLULAR CHANNEL, ISOFORM A"/>
    <property type="match status" value="1"/>
</dbReference>
<dbReference type="GO" id="GO:0005737">
    <property type="term" value="C:cytoplasm"/>
    <property type="evidence" value="ECO:0007669"/>
    <property type="project" value="TreeGrafter"/>
</dbReference>
<keyword evidence="2" id="KW-1185">Reference proteome</keyword>
<reference evidence="2" key="1">
    <citation type="submission" date="2012-12" db="EMBL/GenBank/DDBJ databases">
        <authorList>
            <person name="Hellsten U."/>
            <person name="Grimwood J."/>
            <person name="Chapman J.A."/>
            <person name="Shapiro H."/>
            <person name="Aerts A."/>
            <person name="Otillar R.P."/>
            <person name="Terry A.Y."/>
            <person name="Boore J.L."/>
            <person name="Simakov O."/>
            <person name="Marletaz F."/>
            <person name="Cho S.-J."/>
            <person name="Edsinger-Gonzales E."/>
            <person name="Havlak P."/>
            <person name="Kuo D.-H."/>
            <person name="Larsson T."/>
            <person name="Lv J."/>
            <person name="Arendt D."/>
            <person name="Savage R."/>
            <person name="Osoegawa K."/>
            <person name="de Jong P."/>
            <person name="Lindberg D.R."/>
            <person name="Seaver E.C."/>
            <person name="Weisblat D.A."/>
            <person name="Putnam N.H."/>
            <person name="Grigoriev I.V."/>
            <person name="Rokhsar D.S."/>
        </authorList>
    </citation>
    <scope>NUCLEOTIDE SEQUENCE</scope>
    <source>
        <strain evidence="2">I ESC-2004</strain>
    </source>
</reference>
<dbReference type="SUPFAM" id="SSF47616">
    <property type="entry name" value="GST C-terminal domain-like"/>
    <property type="match status" value="1"/>
</dbReference>
<dbReference type="Gene3D" id="1.20.1050.10">
    <property type="match status" value="1"/>
</dbReference>
<evidence type="ECO:0000313" key="2">
    <source>
        <dbReference type="Proteomes" id="UP000014760"/>
    </source>
</evidence>